<dbReference type="GO" id="GO:0008270">
    <property type="term" value="F:zinc ion binding"/>
    <property type="evidence" value="ECO:0007669"/>
    <property type="project" value="InterPro"/>
</dbReference>
<evidence type="ECO:0000256" key="1">
    <source>
        <dbReference type="ARBA" id="ARBA00001947"/>
    </source>
</evidence>
<keyword evidence="8" id="KW-0732">Signal</keyword>
<evidence type="ECO:0000313" key="10">
    <source>
        <dbReference type="EMBL" id="QHV96800.1"/>
    </source>
</evidence>
<dbReference type="SUPFAM" id="SSF53187">
    <property type="entry name" value="Zn-dependent exopeptidases"/>
    <property type="match status" value="1"/>
</dbReference>
<organism evidence="10 11">
    <name type="scientific">Spirosoma endbachense</name>
    <dbReference type="NCBI Taxonomy" id="2666025"/>
    <lineage>
        <taxon>Bacteria</taxon>
        <taxon>Pseudomonadati</taxon>
        <taxon>Bacteroidota</taxon>
        <taxon>Cytophagia</taxon>
        <taxon>Cytophagales</taxon>
        <taxon>Cytophagaceae</taxon>
        <taxon>Spirosoma</taxon>
    </lineage>
</organism>
<comment type="similarity">
    <text evidence="2">Belongs to the peptidase M14 family.</text>
</comment>
<dbReference type="PANTHER" id="PTHR11705">
    <property type="entry name" value="PROTEASE FAMILY M14 CARBOXYPEPTIDASE A,B"/>
    <property type="match status" value="1"/>
</dbReference>
<keyword evidence="4" id="KW-0378">Hydrolase</keyword>
<gene>
    <name evidence="10" type="ORF">GJR95_18080</name>
</gene>
<keyword evidence="11" id="KW-1185">Reference proteome</keyword>
<evidence type="ECO:0000256" key="5">
    <source>
        <dbReference type="ARBA" id="ARBA00022833"/>
    </source>
</evidence>
<dbReference type="Pfam" id="PF00246">
    <property type="entry name" value="Peptidase_M14"/>
    <property type="match status" value="1"/>
</dbReference>
<feature type="signal peptide" evidence="8">
    <location>
        <begin position="1"/>
        <end position="30"/>
    </location>
</feature>
<feature type="chain" id="PRO_5026828597" evidence="8">
    <location>
        <begin position="31"/>
        <end position="962"/>
    </location>
</feature>
<sequence>MASSTNSQLIRRVHSLVAIGLTLIGVSAQAQNIDETYNQKIKEYTTDKRFLPASVLNLPDDPKVPSPIKHFGQIIGTPGILHRTPEIYGYYQKLAQSSPNITIQQVSTSEEGRPIQLVAIGSEDAMKRLDHYKNQLALLADPRKVGSQDLEKILGDTKLVYYLNGGLHSPEMGSPEMLMELAYRLITSQAPEIKTIRDNIIVLINPVSEPDGWDKQVDWYFRYTKSRKDYEDGFPKSPPYWGKYTYHDNNRDGLQVSQALTKALFKIFYDWHPTVSLDLHESVPLLYISTGTGPYNETIDPITIGEWQTMANHDITSLAAQGIPGVFTWAFYDGWYPGYALWISNNHNAAGRFYETFGNAGANTYLRDLAEQKYAGDAVTSKEWYRPDPATEKVYWSYRNGINYMQAGVLASLSYGATNSRMLLKNFYQKGLNNIRKGTEETPRAFVIPKNQRDPAMAAYLVNQLRAQAIEVHKTESGKDQGDYVVLLNQPYRNLAVSLLTKQNYPKEAKFPPYDDIAWTLGYLYGVDVKAEDSVKYITSDLKLISDDVKYAGNVDGDGTNYVLNYKGQNNLLPALLWTKTQNKLAKAVVLDSKTTFAGIKDTLAAGAVVFKGLTADQSKKLATQFGLNLQAAKAEPVAIGSPLRQHEVSLPRVAIYHSWFNTQDEGWARFTFEQRGIPYTSINKDHLKAGELRKKFDVILIPRMRGSATNFIHEIDTKYGPMPFTKTAEFPSHGYPDATSDMTGGPGFEGVDQLKKFVEAGGVLVTLDNSSLMIAETGIARDLDQVNAPTLFHPGSIVTVKNRRPDSPVMYGFPETFSIFRGIAPLLQTKKYNRDMMLMQYGTKPLKDEEEYKGAIMGMPDKKPMKDKAKETPKKEDPYVLSGMVRNEQAIIGHGGIFNVPVGSGRVVAFTFDPLHRFLNHHDAPLLWNVLINWNHLDVPSSSSPTAEAKASPATKVSGGN</sequence>
<dbReference type="RefSeq" id="WP_162387211.1">
    <property type="nucleotide sequence ID" value="NZ_CP045997.1"/>
</dbReference>
<dbReference type="GO" id="GO:0004181">
    <property type="term" value="F:metallocarboxypeptidase activity"/>
    <property type="evidence" value="ECO:0007669"/>
    <property type="project" value="InterPro"/>
</dbReference>
<evidence type="ECO:0000256" key="2">
    <source>
        <dbReference type="ARBA" id="ARBA00005988"/>
    </source>
</evidence>
<dbReference type="PANTHER" id="PTHR11705:SF143">
    <property type="entry name" value="SLL0236 PROTEIN"/>
    <property type="match status" value="1"/>
</dbReference>
<feature type="region of interest" description="Disordered" evidence="7">
    <location>
        <begin position="943"/>
        <end position="962"/>
    </location>
</feature>
<proteinExistence type="inferred from homology"/>
<evidence type="ECO:0000259" key="9">
    <source>
        <dbReference type="Pfam" id="PF00246"/>
    </source>
</evidence>
<dbReference type="InterPro" id="IPR000834">
    <property type="entry name" value="Peptidase_M14"/>
</dbReference>
<evidence type="ECO:0000256" key="8">
    <source>
        <dbReference type="SAM" id="SignalP"/>
    </source>
</evidence>
<keyword evidence="6" id="KW-0482">Metalloprotease</keyword>
<keyword evidence="5" id="KW-0862">Zinc</keyword>
<evidence type="ECO:0000313" key="11">
    <source>
        <dbReference type="Proteomes" id="UP000464577"/>
    </source>
</evidence>
<accession>A0A6P1VYC0</accession>
<feature type="domain" description="Peptidase M14" evidence="9">
    <location>
        <begin position="87"/>
        <end position="402"/>
    </location>
</feature>
<keyword evidence="3" id="KW-0645">Protease</keyword>
<evidence type="ECO:0000256" key="6">
    <source>
        <dbReference type="ARBA" id="ARBA00023049"/>
    </source>
</evidence>
<dbReference type="GO" id="GO:0005615">
    <property type="term" value="C:extracellular space"/>
    <property type="evidence" value="ECO:0007669"/>
    <property type="project" value="TreeGrafter"/>
</dbReference>
<name>A0A6P1VYC0_9BACT</name>
<dbReference type="GO" id="GO:0006508">
    <property type="term" value="P:proteolysis"/>
    <property type="evidence" value="ECO:0007669"/>
    <property type="project" value="UniProtKB-KW"/>
</dbReference>
<evidence type="ECO:0000256" key="4">
    <source>
        <dbReference type="ARBA" id="ARBA00022801"/>
    </source>
</evidence>
<evidence type="ECO:0000256" key="3">
    <source>
        <dbReference type="ARBA" id="ARBA00022670"/>
    </source>
</evidence>
<dbReference type="AlphaFoldDB" id="A0A6P1VYC0"/>
<reference evidence="10 11" key="1">
    <citation type="submission" date="2019-11" db="EMBL/GenBank/DDBJ databases">
        <title>Spirosoma endbachense sp. nov., isolated from a natural salt meadow.</title>
        <authorList>
            <person name="Rojas J."/>
            <person name="Ambika Manirajan B."/>
            <person name="Ratering S."/>
            <person name="Suarez C."/>
            <person name="Geissler-Plaum R."/>
            <person name="Schnell S."/>
        </authorList>
    </citation>
    <scope>NUCLEOTIDE SEQUENCE [LARGE SCALE GENOMIC DNA]</scope>
    <source>
        <strain evidence="10 11">I-24</strain>
    </source>
</reference>
<dbReference type="Proteomes" id="UP000464577">
    <property type="component" value="Chromosome"/>
</dbReference>
<dbReference type="EMBL" id="CP045997">
    <property type="protein sequence ID" value="QHV96800.1"/>
    <property type="molecule type" value="Genomic_DNA"/>
</dbReference>
<dbReference type="Gene3D" id="3.40.630.10">
    <property type="entry name" value="Zn peptidases"/>
    <property type="match status" value="1"/>
</dbReference>
<protein>
    <submittedName>
        <fullName evidence="10">Peptidase</fullName>
    </submittedName>
</protein>
<comment type="cofactor">
    <cofactor evidence="1">
        <name>Zn(2+)</name>
        <dbReference type="ChEBI" id="CHEBI:29105"/>
    </cofactor>
</comment>
<dbReference type="KEGG" id="senf:GJR95_18080"/>
<evidence type="ECO:0000256" key="7">
    <source>
        <dbReference type="SAM" id="MobiDB-lite"/>
    </source>
</evidence>